<name>A0A2Z5MZE5_BURPY</name>
<dbReference type="AlphaFoldDB" id="A0A2Z5MZE5"/>
<protein>
    <submittedName>
        <fullName evidence="2">Uncharacterized protein</fullName>
    </submittedName>
</protein>
<feature type="compositionally biased region" description="Basic residues" evidence="1">
    <location>
        <begin position="38"/>
        <end position="47"/>
    </location>
</feature>
<feature type="compositionally biased region" description="Basic and acidic residues" evidence="1">
    <location>
        <begin position="48"/>
        <end position="60"/>
    </location>
</feature>
<evidence type="ECO:0000313" key="3">
    <source>
        <dbReference type="Proteomes" id="UP000253104"/>
    </source>
</evidence>
<organism evidence="2 3">
    <name type="scientific">Burkholderia pyrrocinia</name>
    <name type="common">Pseudomonas pyrrocinia</name>
    <dbReference type="NCBI Taxonomy" id="60550"/>
    <lineage>
        <taxon>Bacteria</taxon>
        <taxon>Pseudomonadati</taxon>
        <taxon>Pseudomonadota</taxon>
        <taxon>Betaproteobacteria</taxon>
        <taxon>Burkholderiales</taxon>
        <taxon>Burkholderiaceae</taxon>
        <taxon>Burkholderia</taxon>
        <taxon>Burkholderia cepacia complex</taxon>
    </lineage>
</organism>
<evidence type="ECO:0000313" key="2">
    <source>
        <dbReference type="EMBL" id="AXF22689.1"/>
    </source>
</evidence>
<proteinExistence type="predicted"/>
<dbReference type="Proteomes" id="UP000253104">
    <property type="component" value="Chromosome mHSR5_B"/>
</dbReference>
<evidence type="ECO:0000256" key="1">
    <source>
        <dbReference type="SAM" id="MobiDB-lite"/>
    </source>
</evidence>
<accession>A0A2Z5MZE5</accession>
<gene>
    <name evidence="2" type="ORF">CUJ89_19420</name>
</gene>
<reference evidence="2 3" key="1">
    <citation type="journal article" date="2018" name="ISME J.">
        <title>Involvement of Burkholderiaceae and sulfurous volatiles in disease-suppressive soils.</title>
        <authorList>
            <person name="Carrion V.J."/>
            <person name="Cordovez V."/>
            <person name="Tyc O."/>
            <person name="Etalo D.W."/>
            <person name="de Bruijn I."/>
            <person name="de Jager V.C."/>
            <person name="Medema M.H."/>
            <person name="Eberl L."/>
            <person name="Raaijmakers J.M."/>
        </authorList>
    </citation>
    <scope>NUCLEOTIDE SEQUENCE [LARGE SCALE GENOMIC DNA]</scope>
    <source>
        <strain evidence="3">mHSR5</strain>
    </source>
</reference>
<sequence>MSRWMARRRAGLCGAHATCCSRVVPEAGAPMSQTRHVFERRRHRWRKRESPAGKRREGGERSGPADPGGRPGPFFSRRYPP</sequence>
<feature type="region of interest" description="Disordered" evidence="1">
    <location>
        <begin position="30"/>
        <end position="81"/>
    </location>
</feature>
<dbReference type="EMBL" id="CP024903">
    <property type="protein sequence ID" value="AXF22689.1"/>
    <property type="molecule type" value="Genomic_DNA"/>
</dbReference>
<dbReference type="OrthoDB" id="9035869at2"/>